<keyword evidence="3" id="KW-1185">Reference proteome</keyword>
<accession>A0ABP8Q9L3</accession>
<evidence type="ECO:0000259" key="1">
    <source>
        <dbReference type="PROSITE" id="PS51087"/>
    </source>
</evidence>
<proteinExistence type="predicted"/>
<dbReference type="Gene3D" id="2.60.40.1470">
    <property type="entry name" value="ApaG domain"/>
    <property type="match status" value="1"/>
</dbReference>
<evidence type="ECO:0000313" key="3">
    <source>
        <dbReference type="Proteomes" id="UP001501321"/>
    </source>
</evidence>
<gene>
    <name evidence="2" type="primary">apaG</name>
    <name evidence="2" type="ORF">GCM10023095_20290</name>
</gene>
<dbReference type="InterPro" id="IPR007474">
    <property type="entry name" value="ApaG_domain"/>
</dbReference>
<dbReference type="NCBIfam" id="NF003967">
    <property type="entry name" value="PRK05461.1"/>
    <property type="match status" value="1"/>
</dbReference>
<sequence length="123" mass="14019">MPSRLQIRATPQYQAELSNADEAHYCFIYHIEIVNQGAERVQLLEREWLITDGDGQQQTVRGPGVVGEQPFIAPGETFDYHSSVTLRTPLGFMTGFYQFQDQQGRLFKAEIPLFTLAVPHLLH</sequence>
<dbReference type="RefSeq" id="WP_345012657.1">
    <property type="nucleotide sequence ID" value="NZ_BAABFC010000012.1"/>
</dbReference>
<dbReference type="Proteomes" id="UP001501321">
    <property type="component" value="Unassembled WGS sequence"/>
</dbReference>
<organism evidence="2 3">
    <name type="scientific">Pseudaeromonas paramecii</name>
    <dbReference type="NCBI Taxonomy" id="2138166"/>
    <lineage>
        <taxon>Bacteria</taxon>
        <taxon>Pseudomonadati</taxon>
        <taxon>Pseudomonadota</taxon>
        <taxon>Gammaproteobacteria</taxon>
        <taxon>Aeromonadales</taxon>
        <taxon>Aeromonadaceae</taxon>
        <taxon>Pseudaeromonas</taxon>
    </lineage>
</organism>
<dbReference type="InterPro" id="IPR036767">
    <property type="entry name" value="ApaG_sf"/>
</dbReference>
<comment type="caution">
    <text evidence="2">The sequence shown here is derived from an EMBL/GenBank/DDBJ whole genome shotgun (WGS) entry which is preliminary data.</text>
</comment>
<feature type="domain" description="ApaG" evidence="1">
    <location>
        <begin position="1"/>
        <end position="123"/>
    </location>
</feature>
<reference evidence="3" key="1">
    <citation type="journal article" date="2019" name="Int. J. Syst. Evol. Microbiol.">
        <title>The Global Catalogue of Microorganisms (GCM) 10K type strain sequencing project: providing services to taxonomists for standard genome sequencing and annotation.</title>
        <authorList>
            <consortium name="The Broad Institute Genomics Platform"/>
            <consortium name="The Broad Institute Genome Sequencing Center for Infectious Disease"/>
            <person name="Wu L."/>
            <person name="Ma J."/>
        </authorList>
    </citation>
    <scope>NUCLEOTIDE SEQUENCE [LARGE SCALE GENOMIC DNA]</scope>
    <source>
        <strain evidence="3">JCM 32226</strain>
    </source>
</reference>
<evidence type="ECO:0000313" key="2">
    <source>
        <dbReference type="EMBL" id="GAA4499702.1"/>
    </source>
</evidence>
<dbReference type="PROSITE" id="PS51087">
    <property type="entry name" value="APAG"/>
    <property type="match status" value="1"/>
</dbReference>
<dbReference type="PANTHER" id="PTHR14289:SF16">
    <property type="entry name" value="POLYMERASE DELTA-INTERACTING PROTEIN 2"/>
    <property type="match status" value="1"/>
</dbReference>
<dbReference type="PANTHER" id="PTHR14289">
    <property type="entry name" value="F-BOX ONLY PROTEIN 3"/>
    <property type="match status" value="1"/>
</dbReference>
<dbReference type="EMBL" id="BAABFC010000012">
    <property type="protein sequence ID" value="GAA4499702.1"/>
    <property type="molecule type" value="Genomic_DNA"/>
</dbReference>
<dbReference type="Pfam" id="PF04379">
    <property type="entry name" value="DUF525"/>
    <property type="match status" value="1"/>
</dbReference>
<protein>
    <submittedName>
        <fullName evidence="2">Co2+/Mg2+ efflux protein ApaG</fullName>
    </submittedName>
</protein>
<name>A0ABP8Q9L3_9GAMM</name>
<dbReference type="SUPFAM" id="SSF110069">
    <property type="entry name" value="ApaG-like"/>
    <property type="match status" value="1"/>
</dbReference>